<keyword evidence="4" id="KW-0645">Protease</keyword>
<evidence type="ECO:0000313" key="4">
    <source>
        <dbReference type="EMBL" id="SHJ06451.1"/>
    </source>
</evidence>
<dbReference type="RefSeq" id="WP_073377108.1">
    <property type="nucleotide sequence ID" value="NZ_FQZK01000003.1"/>
</dbReference>
<evidence type="ECO:0000259" key="3">
    <source>
        <dbReference type="Pfam" id="PF02557"/>
    </source>
</evidence>
<dbReference type="Gene3D" id="6.10.250.3150">
    <property type="match status" value="1"/>
</dbReference>
<dbReference type="STRING" id="758803.SAMN05421803_103321"/>
<dbReference type="Gene3D" id="3.30.1380.10">
    <property type="match status" value="1"/>
</dbReference>
<dbReference type="PANTHER" id="PTHR34385">
    <property type="entry name" value="D-ALANYL-D-ALANINE CARBOXYPEPTIDASE"/>
    <property type="match status" value="1"/>
</dbReference>
<dbReference type="Pfam" id="PF02557">
    <property type="entry name" value="VanY"/>
    <property type="match status" value="1"/>
</dbReference>
<dbReference type="CDD" id="cd14814">
    <property type="entry name" value="Peptidase_M15"/>
    <property type="match status" value="1"/>
</dbReference>
<dbReference type="InterPro" id="IPR003709">
    <property type="entry name" value="VanY-like_core_dom"/>
</dbReference>
<reference evidence="4 5" key="1">
    <citation type="submission" date="2016-11" db="EMBL/GenBank/DDBJ databases">
        <authorList>
            <person name="Jaros S."/>
            <person name="Januszkiewicz K."/>
            <person name="Wedrychowicz H."/>
        </authorList>
    </citation>
    <scope>NUCLEOTIDE SEQUENCE [LARGE SCALE GENOMIC DNA]</scope>
    <source>
        <strain evidence="4 5">CGMCC 4.5723</strain>
    </source>
</reference>
<gene>
    <name evidence="4" type="ORF">SAMN05421803_103321</name>
</gene>
<protein>
    <submittedName>
        <fullName evidence="4">D-alanyl-D-alanine carboxypeptidase</fullName>
    </submittedName>
</protein>
<evidence type="ECO:0000256" key="1">
    <source>
        <dbReference type="SAM" id="Coils"/>
    </source>
</evidence>
<feature type="region of interest" description="Disordered" evidence="2">
    <location>
        <begin position="1"/>
        <end position="24"/>
    </location>
</feature>
<feature type="domain" description="D-alanyl-D-alanine carboxypeptidase-like core" evidence="3">
    <location>
        <begin position="262"/>
        <end position="370"/>
    </location>
</feature>
<dbReference type="SUPFAM" id="SSF55166">
    <property type="entry name" value="Hedgehog/DD-peptidase"/>
    <property type="match status" value="1"/>
</dbReference>
<feature type="coiled-coil region" evidence="1">
    <location>
        <begin position="60"/>
        <end position="111"/>
    </location>
</feature>
<organism evidence="4 5">
    <name type="scientific">Nocardiopsis flavescens</name>
    <dbReference type="NCBI Taxonomy" id="758803"/>
    <lineage>
        <taxon>Bacteria</taxon>
        <taxon>Bacillati</taxon>
        <taxon>Actinomycetota</taxon>
        <taxon>Actinomycetes</taxon>
        <taxon>Streptosporangiales</taxon>
        <taxon>Nocardiopsidaceae</taxon>
        <taxon>Nocardiopsis</taxon>
    </lineage>
</organism>
<evidence type="ECO:0000256" key="2">
    <source>
        <dbReference type="SAM" id="MobiDB-lite"/>
    </source>
</evidence>
<dbReference type="Proteomes" id="UP000184452">
    <property type="component" value="Unassembled WGS sequence"/>
</dbReference>
<dbReference type="GO" id="GO:0006508">
    <property type="term" value="P:proteolysis"/>
    <property type="evidence" value="ECO:0007669"/>
    <property type="project" value="InterPro"/>
</dbReference>
<dbReference type="InterPro" id="IPR052179">
    <property type="entry name" value="DD-CPase-like"/>
</dbReference>
<keyword evidence="5" id="KW-1185">Reference proteome</keyword>
<dbReference type="OrthoDB" id="5496837at2"/>
<dbReference type="GO" id="GO:0004180">
    <property type="term" value="F:carboxypeptidase activity"/>
    <property type="evidence" value="ECO:0007669"/>
    <property type="project" value="UniProtKB-KW"/>
</dbReference>
<keyword evidence="4" id="KW-0378">Hydrolase</keyword>
<keyword evidence="4" id="KW-0121">Carboxypeptidase</keyword>
<evidence type="ECO:0000313" key="5">
    <source>
        <dbReference type="Proteomes" id="UP000184452"/>
    </source>
</evidence>
<dbReference type="AlphaFoldDB" id="A0A1M6G943"/>
<dbReference type="PANTHER" id="PTHR34385:SF1">
    <property type="entry name" value="PEPTIDOGLYCAN L-ALANYL-D-GLUTAMATE ENDOPEPTIDASE CWLK"/>
    <property type="match status" value="1"/>
</dbReference>
<dbReference type="InterPro" id="IPR009045">
    <property type="entry name" value="Zn_M74/Hedgehog-like"/>
</dbReference>
<accession>A0A1M6G943</accession>
<proteinExistence type="predicted"/>
<dbReference type="EMBL" id="FQZK01000003">
    <property type="protein sequence ID" value="SHJ06451.1"/>
    <property type="molecule type" value="Genomic_DNA"/>
</dbReference>
<sequence>MPFTSDSARRGPRVPEAAGGAPTAARHRAWNAGLARTLTLLLITGLIVVPPPPVALAPAAASLEELREQAEQSAQDLEEATSEYTDRQEALEEAQGELVETIHELQQTELELGEMREPLAQLASTLYQQPSAGPLGVLVAGDLDDDLQTQSYASKLSENNEALIQDATDLRDEQVGLAGQAQELQTTTQLEQASLGAEVERLRTQSEESTQALTDELENRGIDPESYMAAANCDPSKADLASGYPNGLLPSEALCELYGDKFLRADAAVDFLELNVKYVDRFGENMCINSAYRDLPNQHRVYAEQPPGFAAVPGTSNHGLGQAIDLGCGIQNFRSERWNWMETNGADHGWIHPAWAKSSPFEPWHWEYTG</sequence>
<name>A0A1M6G943_9ACTN</name>
<keyword evidence="1" id="KW-0175">Coiled coil</keyword>